<reference evidence="6" key="1">
    <citation type="submission" date="2020-09" db="EMBL/GenBank/DDBJ databases">
        <authorList>
            <person name="Kim M.K."/>
        </authorList>
    </citation>
    <scope>NUCLEOTIDE SEQUENCE</scope>
    <source>
        <strain evidence="6">BT702</strain>
    </source>
</reference>
<dbReference type="EMBL" id="JACWZY010000002">
    <property type="protein sequence ID" value="MBD2699752.1"/>
    <property type="molecule type" value="Genomic_DNA"/>
</dbReference>
<dbReference type="AlphaFoldDB" id="A0A926XXI0"/>
<protein>
    <submittedName>
        <fullName evidence="6">T9SS type A sorting domain-containing protein</fullName>
    </submittedName>
</protein>
<dbReference type="InterPro" id="IPR036514">
    <property type="entry name" value="SGNH_hydro_sf"/>
</dbReference>
<dbReference type="SUPFAM" id="SSF52266">
    <property type="entry name" value="SGNH hydrolase"/>
    <property type="match status" value="1"/>
</dbReference>
<proteinExistence type="predicted"/>
<keyword evidence="2" id="KW-0732">Signal</keyword>
<dbReference type="GO" id="GO:0016788">
    <property type="term" value="F:hydrolase activity, acting on ester bonds"/>
    <property type="evidence" value="ECO:0007669"/>
    <property type="project" value="UniProtKB-ARBA"/>
</dbReference>
<dbReference type="Pfam" id="PF03629">
    <property type="entry name" value="SASA"/>
    <property type="match status" value="1"/>
</dbReference>
<evidence type="ECO:0000256" key="2">
    <source>
        <dbReference type="SAM" id="SignalP"/>
    </source>
</evidence>
<feature type="domain" description="Ig-like" evidence="5">
    <location>
        <begin position="538"/>
        <end position="611"/>
    </location>
</feature>
<organism evidence="6 7">
    <name type="scientific">Spirosoma profusum</name>
    <dbReference type="NCBI Taxonomy" id="2771354"/>
    <lineage>
        <taxon>Bacteria</taxon>
        <taxon>Pseudomonadati</taxon>
        <taxon>Bacteroidota</taxon>
        <taxon>Cytophagia</taxon>
        <taxon>Cytophagales</taxon>
        <taxon>Cytophagaceae</taxon>
        <taxon>Spirosoma</taxon>
    </lineage>
</organism>
<sequence>MNYFSVAARTAFFLLLPVFAMAQLQVSFPTTRAVFQRDKANQATFRITGYYTTAGITRIEARLIARETMGVTTEWRTIQNAPTGGVFAGDIAGFGGWYNLEVRAMIGEQQTGNVVTVERVGIGEVFIIAGQSNAQGVHQQAPNPKNDLVNCVNYAYPKISYPNEPPTPVFTLLDNTENFAIAPRGIGSWCWGQLGDLLVKRLKVPIMFFNAAYEGTPVRNWRESAPEGGTAFSVYNGDPYPPRQPYINLKLALQFYANMLGLRAVLWHQGEADNLIDTETISYVNDLQTLISISRRDYNQNMSWVVARASYGDDIGKSDANILQAQNLVINNTANVFPGPNTDGIQVPRARPPMGAATEGLHFDNEGLIEVAGAWNASLTDNFFQQSTTIAPAPTPTIGVTCGANNTLTLTVNGNYPNVQWESGETGSSITKGAGTYRAKIKDALGNTFFSGHVKISDAPTAGVVNNGIPSVCVGSSLALTSNYENVTWLDQQQNNATVANTRTFSTTTAGAYYVRYRDISGCDFNSNVVNVRVNPLPATPTVTNEKTATLCQGETTTLRASSDNVTYNWNDGQKAKTISVGANGSYFLTVTDQNGCTSAQSNTVAITVNPIPVKPTVTANGPTTFCADRNVTLTAPQNTAYLWSSGQTTQSLTINQSGDYTVRTRNQFNCSSVPSDIVTVKVNPLPAIPTVSAGGATTFCEGGRVTLTATSSFSVLWSSGQQDKSITVSASGNYAVQSQDQNGCLSPYSTVIAVKANPLPPAPSIIANPSPIICEGDKVTLRVDGPYTVFWNTGDSTKSIIRSAAGTYSARVRDVNGCISAQPGSTTVVLMPLPPAPTVRAIGTYTLEAVSSANGTQFRWFRGADSLALNAPIIKANEPGTYTAKSSIVYSQSLTCFSVASNPLSFTIDVNNKGLSIYPNPNPDKIVFVETQANLTNAILTIYSLAGQPILTTTVGVFDERKQLVLTGWPAGPYILRVQAGSFDVSKRIILGL</sequence>
<evidence type="ECO:0000313" key="6">
    <source>
        <dbReference type="EMBL" id="MBD2699752.1"/>
    </source>
</evidence>
<evidence type="ECO:0000259" key="4">
    <source>
        <dbReference type="Pfam" id="PF18962"/>
    </source>
</evidence>
<dbReference type="Pfam" id="PF19081">
    <property type="entry name" value="Ig_7"/>
    <property type="match status" value="1"/>
</dbReference>
<dbReference type="InterPro" id="IPR005181">
    <property type="entry name" value="SASA"/>
</dbReference>
<feature type="domain" description="Sialate O-acetylesterase" evidence="3">
    <location>
        <begin position="124"/>
        <end position="312"/>
    </location>
</feature>
<comment type="caution">
    <text evidence="6">The sequence shown here is derived from an EMBL/GenBank/DDBJ whole genome shotgun (WGS) entry which is preliminary data.</text>
</comment>
<accession>A0A926XXI0</accession>
<dbReference type="NCBIfam" id="TIGR04183">
    <property type="entry name" value="Por_Secre_tail"/>
    <property type="match status" value="1"/>
</dbReference>
<evidence type="ECO:0000313" key="7">
    <source>
        <dbReference type="Proteomes" id="UP000598820"/>
    </source>
</evidence>
<evidence type="ECO:0000259" key="3">
    <source>
        <dbReference type="Pfam" id="PF03629"/>
    </source>
</evidence>
<feature type="domain" description="Secretion system C-terminal sorting" evidence="4">
    <location>
        <begin position="918"/>
        <end position="991"/>
    </location>
</feature>
<dbReference type="InterPro" id="IPR026444">
    <property type="entry name" value="Secre_tail"/>
</dbReference>
<evidence type="ECO:0000259" key="5">
    <source>
        <dbReference type="Pfam" id="PF19081"/>
    </source>
</evidence>
<gene>
    <name evidence="6" type="ORF">IC229_03830</name>
</gene>
<keyword evidence="1" id="KW-0378">Hydrolase</keyword>
<feature type="chain" id="PRO_5037042509" evidence="2">
    <location>
        <begin position="23"/>
        <end position="994"/>
    </location>
</feature>
<dbReference type="InterPro" id="IPR044023">
    <property type="entry name" value="Ig_7"/>
</dbReference>
<dbReference type="RefSeq" id="WP_190885598.1">
    <property type="nucleotide sequence ID" value="NZ_JACWZY010000002.1"/>
</dbReference>
<keyword evidence="7" id="KW-1185">Reference proteome</keyword>
<dbReference type="Proteomes" id="UP000598820">
    <property type="component" value="Unassembled WGS sequence"/>
</dbReference>
<evidence type="ECO:0000256" key="1">
    <source>
        <dbReference type="ARBA" id="ARBA00022801"/>
    </source>
</evidence>
<feature type="signal peptide" evidence="2">
    <location>
        <begin position="1"/>
        <end position="22"/>
    </location>
</feature>
<dbReference type="Pfam" id="PF18962">
    <property type="entry name" value="Por_Secre_tail"/>
    <property type="match status" value="1"/>
</dbReference>
<dbReference type="Gene3D" id="3.40.50.1110">
    <property type="entry name" value="SGNH hydrolase"/>
    <property type="match status" value="1"/>
</dbReference>
<name>A0A926XXI0_9BACT</name>